<reference evidence="1" key="1">
    <citation type="journal article" date="2017" name="Nature">
        <title>The sunflower genome provides insights into oil metabolism, flowering and Asterid evolution.</title>
        <authorList>
            <person name="Badouin H."/>
            <person name="Gouzy J."/>
            <person name="Grassa C.J."/>
            <person name="Murat F."/>
            <person name="Staton S.E."/>
            <person name="Cottret L."/>
            <person name="Lelandais-Briere C."/>
            <person name="Owens G.L."/>
            <person name="Carrere S."/>
            <person name="Mayjonade B."/>
            <person name="Legrand L."/>
            <person name="Gill N."/>
            <person name="Kane N.C."/>
            <person name="Bowers J.E."/>
            <person name="Hubner S."/>
            <person name="Bellec A."/>
            <person name="Berard A."/>
            <person name="Berges H."/>
            <person name="Blanchet N."/>
            <person name="Boniface M.C."/>
            <person name="Brunel D."/>
            <person name="Catrice O."/>
            <person name="Chaidir N."/>
            <person name="Claudel C."/>
            <person name="Donnadieu C."/>
            <person name="Faraut T."/>
            <person name="Fievet G."/>
            <person name="Helmstetter N."/>
            <person name="King M."/>
            <person name="Knapp S.J."/>
            <person name="Lai Z."/>
            <person name="Le Paslier M.C."/>
            <person name="Lippi Y."/>
            <person name="Lorenzon L."/>
            <person name="Mandel J.R."/>
            <person name="Marage G."/>
            <person name="Marchand G."/>
            <person name="Marquand E."/>
            <person name="Bret-Mestries E."/>
            <person name="Morien E."/>
            <person name="Nambeesan S."/>
            <person name="Nguyen T."/>
            <person name="Pegot-Espagnet P."/>
            <person name="Pouilly N."/>
            <person name="Raftis F."/>
            <person name="Sallet E."/>
            <person name="Schiex T."/>
            <person name="Thomas J."/>
            <person name="Vandecasteele C."/>
            <person name="Vares D."/>
            <person name="Vear F."/>
            <person name="Vautrin S."/>
            <person name="Crespi M."/>
            <person name="Mangin B."/>
            <person name="Burke J.M."/>
            <person name="Salse J."/>
            <person name="Munos S."/>
            <person name="Vincourt P."/>
            <person name="Rieseberg L.H."/>
            <person name="Langlade N.B."/>
        </authorList>
    </citation>
    <scope>NUCLEOTIDE SEQUENCE</scope>
    <source>
        <tissue evidence="1">Leaves</tissue>
    </source>
</reference>
<evidence type="ECO:0000313" key="2">
    <source>
        <dbReference type="Proteomes" id="UP000215914"/>
    </source>
</evidence>
<accession>A0A9K3J5P3</accession>
<dbReference type="Proteomes" id="UP000215914">
    <property type="component" value="Unassembled WGS sequence"/>
</dbReference>
<name>A0A9K3J5P3_HELAN</name>
<dbReference type="EMBL" id="MNCJ02000319">
    <property type="protein sequence ID" value="KAF5809244.1"/>
    <property type="molecule type" value="Genomic_DNA"/>
</dbReference>
<keyword evidence="2" id="KW-1185">Reference proteome</keyword>
<proteinExistence type="predicted"/>
<gene>
    <name evidence="1" type="ORF">HanXRQr2_Chr04g0154921</name>
</gene>
<sequence>MTQHTGCRLRGPRGACKPFVWLSRGATKCCISTINSFARIHLEFVQVSISSLNF</sequence>
<comment type="caution">
    <text evidence="1">The sequence shown here is derived from an EMBL/GenBank/DDBJ whole genome shotgun (WGS) entry which is preliminary data.</text>
</comment>
<dbReference type="AlphaFoldDB" id="A0A9K3J5P3"/>
<protein>
    <submittedName>
        <fullName evidence="1">Uncharacterized protein</fullName>
    </submittedName>
</protein>
<dbReference type="Gramene" id="mRNA:HanXRQr2_Chr04g0154921">
    <property type="protein sequence ID" value="CDS:HanXRQr2_Chr04g0154921.1"/>
    <property type="gene ID" value="HanXRQr2_Chr04g0154921"/>
</dbReference>
<organism evidence="1 2">
    <name type="scientific">Helianthus annuus</name>
    <name type="common">Common sunflower</name>
    <dbReference type="NCBI Taxonomy" id="4232"/>
    <lineage>
        <taxon>Eukaryota</taxon>
        <taxon>Viridiplantae</taxon>
        <taxon>Streptophyta</taxon>
        <taxon>Embryophyta</taxon>
        <taxon>Tracheophyta</taxon>
        <taxon>Spermatophyta</taxon>
        <taxon>Magnoliopsida</taxon>
        <taxon>eudicotyledons</taxon>
        <taxon>Gunneridae</taxon>
        <taxon>Pentapetalae</taxon>
        <taxon>asterids</taxon>
        <taxon>campanulids</taxon>
        <taxon>Asterales</taxon>
        <taxon>Asteraceae</taxon>
        <taxon>Asteroideae</taxon>
        <taxon>Heliantheae alliance</taxon>
        <taxon>Heliantheae</taxon>
        <taxon>Helianthus</taxon>
    </lineage>
</organism>
<evidence type="ECO:0000313" key="1">
    <source>
        <dbReference type="EMBL" id="KAF5809244.1"/>
    </source>
</evidence>
<reference evidence="1" key="2">
    <citation type="submission" date="2020-06" db="EMBL/GenBank/DDBJ databases">
        <title>Helianthus annuus Genome sequencing and assembly Release 2.</title>
        <authorList>
            <person name="Gouzy J."/>
            <person name="Langlade N."/>
            <person name="Munos S."/>
        </authorList>
    </citation>
    <scope>NUCLEOTIDE SEQUENCE</scope>
    <source>
        <tissue evidence="1">Leaves</tissue>
    </source>
</reference>